<dbReference type="AlphaFoldDB" id="A0A3B1CX25"/>
<name>A0A3B1CX25_9ZZZZ</name>
<evidence type="ECO:0000256" key="1">
    <source>
        <dbReference type="ARBA" id="ARBA00023284"/>
    </source>
</evidence>
<dbReference type="Pfam" id="PF10262">
    <property type="entry name" value="Rdx"/>
    <property type="match status" value="1"/>
</dbReference>
<proteinExistence type="predicted"/>
<keyword evidence="1" id="KW-0676">Redox-active center</keyword>
<dbReference type="SUPFAM" id="SSF52833">
    <property type="entry name" value="Thioredoxin-like"/>
    <property type="match status" value="1"/>
</dbReference>
<dbReference type="InterPro" id="IPR036249">
    <property type="entry name" value="Thioredoxin-like_sf"/>
</dbReference>
<reference evidence="2" key="1">
    <citation type="submission" date="2018-06" db="EMBL/GenBank/DDBJ databases">
        <authorList>
            <person name="Zhirakovskaya E."/>
        </authorList>
    </citation>
    <scope>NUCLEOTIDE SEQUENCE</scope>
</reference>
<dbReference type="Gene3D" id="3.40.30.10">
    <property type="entry name" value="Glutaredoxin"/>
    <property type="match status" value="1"/>
</dbReference>
<dbReference type="EMBL" id="UOGA01000194">
    <property type="protein sequence ID" value="VAX21167.1"/>
    <property type="molecule type" value="Genomic_DNA"/>
</dbReference>
<evidence type="ECO:0000313" key="2">
    <source>
        <dbReference type="EMBL" id="VAX21167.1"/>
    </source>
</evidence>
<evidence type="ECO:0008006" key="3">
    <source>
        <dbReference type="Google" id="ProtNLM"/>
    </source>
</evidence>
<sequence>MKIVIKYCRVCNYLPIAARLGLDIKNEFGLDVEYKAAGSGVFDLFCDGELIYSKLGEGDRFPKKGEAVSLLKKEIEKRK</sequence>
<organism evidence="2">
    <name type="scientific">hydrothermal vent metagenome</name>
    <dbReference type="NCBI Taxonomy" id="652676"/>
    <lineage>
        <taxon>unclassified sequences</taxon>
        <taxon>metagenomes</taxon>
        <taxon>ecological metagenomes</taxon>
    </lineage>
</organism>
<dbReference type="InterPro" id="IPR011893">
    <property type="entry name" value="Selenoprotein_Rdx-typ"/>
</dbReference>
<gene>
    <name evidence="2" type="ORF">MNBD_NITROSPINAE04-1569</name>
</gene>
<dbReference type="NCBIfam" id="TIGR02174">
    <property type="entry name" value="CXXU_selWTH"/>
    <property type="match status" value="1"/>
</dbReference>
<protein>
    <recommendedName>
        <fullName evidence="3">SelT/selW/selH selenoprotein domain</fullName>
    </recommendedName>
</protein>
<accession>A0A3B1CX25</accession>